<proteinExistence type="predicted"/>
<feature type="transmembrane region" description="Helical" evidence="2">
    <location>
        <begin position="39"/>
        <end position="60"/>
    </location>
</feature>
<protein>
    <submittedName>
        <fullName evidence="3">Uncharacterized protein</fullName>
    </submittedName>
</protein>
<feature type="compositionally biased region" description="Polar residues" evidence="1">
    <location>
        <begin position="181"/>
        <end position="192"/>
    </location>
</feature>
<evidence type="ECO:0000313" key="4">
    <source>
        <dbReference type="Proteomes" id="UP000293154"/>
    </source>
</evidence>
<keyword evidence="2" id="KW-0812">Transmembrane</keyword>
<dbReference type="AlphaFoldDB" id="A0A411WNZ4"/>
<dbReference type="Proteomes" id="UP000293154">
    <property type="component" value="Chromosome"/>
</dbReference>
<gene>
    <name evidence="3" type="ORF">EKN56_16000</name>
</gene>
<keyword evidence="4" id="KW-1185">Reference proteome</keyword>
<reference evidence="3 4" key="1">
    <citation type="submission" date="2019-03" db="EMBL/GenBank/DDBJ databases">
        <title>Pragia sp. nov. isolated from the gut tract of Carduelis flavirostris.</title>
        <authorList>
            <person name="Ge Y."/>
        </authorList>
    </citation>
    <scope>NUCLEOTIDE SEQUENCE [LARGE SCALE GENOMIC DNA]</scope>
    <source>
        <strain evidence="3 4">CF-458</strain>
    </source>
</reference>
<sequence>MSAISLTAYRNQRNQRNQTNQRTNDRVRITAAPLSPFRLGLYLVAGSIGASLLIIAGTFGHMYWQYLYPKPIEVPTSVPTPAVPKDQPEIFLSDMHYIYTTKPLPQPQAPSPLTTMDNLNQPLVDRDVIRGEPEGDIPLAPMNNKVRTPVSDNSSESEATRNLRERLAQALQEQSREYNSDIPQVTTEPQKK</sequence>
<keyword evidence="2" id="KW-0472">Membrane</keyword>
<dbReference type="EMBL" id="CP034752">
    <property type="protein sequence ID" value="QBH97775.1"/>
    <property type="molecule type" value="Genomic_DNA"/>
</dbReference>
<feature type="region of interest" description="Disordered" evidence="1">
    <location>
        <begin position="1"/>
        <end position="23"/>
    </location>
</feature>
<evidence type="ECO:0000256" key="1">
    <source>
        <dbReference type="SAM" id="MobiDB-lite"/>
    </source>
</evidence>
<dbReference type="OrthoDB" id="6595086at2"/>
<dbReference type="RefSeq" id="WP_130592706.1">
    <property type="nucleotide sequence ID" value="NZ_CP034752.1"/>
</dbReference>
<feature type="region of interest" description="Disordered" evidence="1">
    <location>
        <begin position="131"/>
        <end position="192"/>
    </location>
</feature>
<evidence type="ECO:0000256" key="2">
    <source>
        <dbReference type="SAM" id="Phobius"/>
    </source>
</evidence>
<name>A0A411WNZ4_9GAMM</name>
<feature type="compositionally biased region" description="Basic and acidic residues" evidence="1">
    <location>
        <begin position="158"/>
        <end position="167"/>
    </location>
</feature>
<feature type="compositionally biased region" description="Low complexity" evidence="1">
    <location>
        <begin position="10"/>
        <end position="22"/>
    </location>
</feature>
<evidence type="ECO:0000313" key="3">
    <source>
        <dbReference type="EMBL" id="QBH97775.1"/>
    </source>
</evidence>
<organism evidence="3 4">
    <name type="scientific">Limnobaculum zhutongyuii</name>
    <dbReference type="NCBI Taxonomy" id="2498113"/>
    <lineage>
        <taxon>Bacteria</taxon>
        <taxon>Pseudomonadati</taxon>
        <taxon>Pseudomonadota</taxon>
        <taxon>Gammaproteobacteria</taxon>
        <taxon>Enterobacterales</taxon>
        <taxon>Budviciaceae</taxon>
        <taxon>Limnobaculum</taxon>
    </lineage>
</organism>
<accession>A0A411WNZ4</accession>
<keyword evidence="2" id="KW-1133">Transmembrane helix</keyword>
<dbReference type="KEGG" id="prag:EKN56_16000"/>